<keyword evidence="5" id="KW-0949">S-adenosyl-L-methionine</keyword>
<protein>
    <submittedName>
        <fullName evidence="7">Precorrin-6A synthase (Deacetylating)</fullName>
    </submittedName>
</protein>
<keyword evidence="4" id="KW-0808">Transferase</keyword>
<comment type="caution">
    <text evidence="7">The sequence shown here is derived from an EMBL/GenBank/DDBJ whole genome shotgun (WGS) entry which is preliminary data.</text>
</comment>
<evidence type="ECO:0000259" key="6">
    <source>
        <dbReference type="Pfam" id="PF00590"/>
    </source>
</evidence>
<sequence length="276" mass="30245">MITLSLIGIGTGNPDHVTLAAVRALNEADFILLPRKGDAKSDLIDLRRLLCRSLLNDPGRTRVVEFDLPRRDAHADYLDAVDAWHAAIADIWAALIETHLPRGGRVGMLIWGDPSLYDSSLRIASRLQSCVKPSMQDGMQGTARAPVALRVIPGITSLQVLTAEHRIPLNALAEPVQITTGRRLREHGWPDGAATVAVMLDSGGAFESLAPEGLYIWWGAYLGMDKQHLIDGWLADVAPSILERRAALREQHGWIMDIYLLARSPLGATARHPDDQ</sequence>
<dbReference type="AlphaFoldDB" id="A0A4R8FZB7"/>
<dbReference type="InterPro" id="IPR000878">
    <property type="entry name" value="4pyrrol_Mease"/>
</dbReference>
<dbReference type="PANTHER" id="PTHR43467">
    <property type="entry name" value="COBALT-PRECORRIN-2 C(20)-METHYLTRANSFERASE"/>
    <property type="match status" value="1"/>
</dbReference>
<dbReference type="GO" id="GO:0043819">
    <property type="term" value="F:precorrin-6A synthase (deacetylating) activity"/>
    <property type="evidence" value="ECO:0007669"/>
    <property type="project" value="InterPro"/>
</dbReference>
<dbReference type="CDD" id="cd11643">
    <property type="entry name" value="Precorrin-6A-synthase"/>
    <property type="match status" value="1"/>
</dbReference>
<dbReference type="OrthoDB" id="9787471at2"/>
<dbReference type="Gene3D" id="3.30.950.10">
    <property type="entry name" value="Methyltransferase, Cobalt-precorrin-4 Transmethylase, Domain 2"/>
    <property type="match status" value="1"/>
</dbReference>
<dbReference type="PIRSF" id="PIRSF036525">
    <property type="entry name" value="CobF"/>
    <property type="match status" value="1"/>
</dbReference>
<evidence type="ECO:0000256" key="1">
    <source>
        <dbReference type="ARBA" id="ARBA00004953"/>
    </source>
</evidence>
<organism evidence="7 8">
    <name type="scientific">Modicisalibacter xianhensis</name>
    <dbReference type="NCBI Taxonomy" id="442341"/>
    <lineage>
        <taxon>Bacteria</taxon>
        <taxon>Pseudomonadati</taxon>
        <taxon>Pseudomonadota</taxon>
        <taxon>Gammaproteobacteria</taxon>
        <taxon>Oceanospirillales</taxon>
        <taxon>Halomonadaceae</taxon>
        <taxon>Modicisalibacter</taxon>
    </lineage>
</organism>
<gene>
    <name evidence="7" type="ORF">DFO67_107176</name>
</gene>
<dbReference type="InterPro" id="IPR014776">
    <property type="entry name" value="4pyrrole_Mease_sub2"/>
</dbReference>
<evidence type="ECO:0000256" key="4">
    <source>
        <dbReference type="ARBA" id="ARBA00022679"/>
    </source>
</evidence>
<proteinExistence type="predicted"/>
<dbReference type="Pfam" id="PF00590">
    <property type="entry name" value="TP_methylase"/>
    <property type="match status" value="1"/>
</dbReference>
<dbReference type="EMBL" id="SOEC01000007">
    <property type="protein sequence ID" value="TDX29500.1"/>
    <property type="molecule type" value="Genomic_DNA"/>
</dbReference>
<accession>A0A4R8FZB7</accession>
<evidence type="ECO:0000256" key="3">
    <source>
        <dbReference type="ARBA" id="ARBA00022603"/>
    </source>
</evidence>
<feature type="domain" description="Tetrapyrrole methylase" evidence="6">
    <location>
        <begin position="3"/>
        <end position="237"/>
    </location>
</feature>
<dbReference type="InterPro" id="IPR012797">
    <property type="entry name" value="CobF"/>
</dbReference>
<dbReference type="InterPro" id="IPR035996">
    <property type="entry name" value="4pyrrol_Methylase_sf"/>
</dbReference>
<comment type="pathway">
    <text evidence="1">Cofactor biosynthesis; adenosylcobalamin biosynthesis.</text>
</comment>
<dbReference type="GO" id="GO:0009236">
    <property type="term" value="P:cobalamin biosynthetic process"/>
    <property type="evidence" value="ECO:0007669"/>
    <property type="project" value="UniProtKB-KW"/>
</dbReference>
<dbReference type="Proteomes" id="UP000294489">
    <property type="component" value="Unassembled WGS sequence"/>
</dbReference>
<keyword evidence="3" id="KW-0489">Methyltransferase</keyword>
<reference evidence="7 8" key="1">
    <citation type="submission" date="2019-03" db="EMBL/GenBank/DDBJ databases">
        <title>Freshwater and sediment microbial communities from various areas in North America, analyzing microbe dynamics in response to fracking.</title>
        <authorList>
            <person name="Lamendella R."/>
        </authorList>
    </citation>
    <scope>NUCLEOTIDE SEQUENCE [LARGE SCALE GENOMIC DNA]</scope>
    <source>
        <strain evidence="7 8">6_TX</strain>
    </source>
</reference>
<evidence type="ECO:0000256" key="5">
    <source>
        <dbReference type="ARBA" id="ARBA00022691"/>
    </source>
</evidence>
<dbReference type="Gene3D" id="3.40.1010.10">
    <property type="entry name" value="Cobalt-precorrin-4 Transmethylase, Domain 1"/>
    <property type="match status" value="1"/>
</dbReference>
<keyword evidence="2" id="KW-0169">Cobalamin biosynthesis</keyword>
<dbReference type="RefSeq" id="WP_134017760.1">
    <property type="nucleotide sequence ID" value="NZ_SOEC01000007.1"/>
</dbReference>
<evidence type="ECO:0000256" key="2">
    <source>
        <dbReference type="ARBA" id="ARBA00022573"/>
    </source>
</evidence>
<name>A0A4R8FZB7_9GAMM</name>
<evidence type="ECO:0000313" key="7">
    <source>
        <dbReference type="EMBL" id="TDX29500.1"/>
    </source>
</evidence>
<dbReference type="GO" id="GO:0032259">
    <property type="term" value="P:methylation"/>
    <property type="evidence" value="ECO:0007669"/>
    <property type="project" value="UniProtKB-KW"/>
</dbReference>
<dbReference type="SUPFAM" id="SSF53790">
    <property type="entry name" value="Tetrapyrrole methylase"/>
    <property type="match status" value="1"/>
</dbReference>
<evidence type="ECO:0000313" key="8">
    <source>
        <dbReference type="Proteomes" id="UP000294489"/>
    </source>
</evidence>
<dbReference type="InterPro" id="IPR014777">
    <property type="entry name" value="4pyrrole_Mease_sub1"/>
</dbReference>
<dbReference type="PANTHER" id="PTHR43467:SF1">
    <property type="entry name" value="PRECORRIN-6A SYNTHASE [DEACETYLATING]"/>
    <property type="match status" value="1"/>
</dbReference>
<dbReference type="NCBIfam" id="TIGR02434">
    <property type="entry name" value="CobF"/>
    <property type="match status" value="1"/>
</dbReference>